<dbReference type="InterPro" id="IPR000868">
    <property type="entry name" value="Isochorismatase-like_dom"/>
</dbReference>
<evidence type="ECO:0000256" key="1">
    <source>
        <dbReference type="ARBA" id="ARBA00006336"/>
    </source>
</evidence>
<comment type="similarity">
    <text evidence="1">Belongs to the isochorismatase family.</text>
</comment>
<dbReference type="STRING" id="1684307.A0A316U5I2"/>
<proteinExistence type="inferred from homology"/>
<gene>
    <name evidence="3" type="ORF">BCV69DRAFT_283817</name>
</gene>
<accession>A0A316U5I2</accession>
<dbReference type="Pfam" id="PF00857">
    <property type="entry name" value="Isochorismatase"/>
    <property type="match status" value="1"/>
</dbReference>
<evidence type="ECO:0000259" key="2">
    <source>
        <dbReference type="Pfam" id="PF00857"/>
    </source>
</evidence>
<keyword evidence="3" id="KW-0378">Hydrolase</keyword>
<evidence type="ECO:0000313" key="4">
    <source>
        <dbReference type="Proteomes" id="UP000245942"/>
    </source>
</evidence>
<dbReference type="GeneID" id="37014560"/>
<dbReference type="InterPro" id="IPR036380">
    <property type="entry name" value="Isochorismatase-like_sf"/>
</dbReference>
<organism evidence="3 4">
    <name type="scientific">Pseudomicrostroma glucosiphilum</name>
    <dbReference type="NCBI Taxonomy" id="1684307"/>
    <lineage>
        <taxon>Eukaryota</taxon>
        <taxon>Fungi</taxon>
        <taxon>Dikarya</taxon>
        <taxon>Basidiomycota</taxon>
        <taxon>Ustilaginomycotina</taxon>
        <taxon>Exobasidiomycetes</taxon>
        <taxon>Microstromatales</taxon>
        <taxon>Microstromatales incertae sedis</taxon>
        <taxon>Pseudomicrostroma</taxon>
    </lineage>
</organism>
<dbReference type="AlphaFoldDB" id="A0A316U5I2"/>
<sequence>MSSSIASKIVRIQPQHTALFVCDIQERFANAIYSFDSVVKTANKMIKAAAILKLPVYTTEQAPKALGSTVAPLSSHLSSLPPPSTIIPKTRFSMILPDSTPQWLQEANVKSVLIVGIEAHVCVLQTTLDLLQRGVEVHVLADGVSSCNAGEKGVALERMRQAGAQITTSESALFQLLEDASHPNFKAISGLIKEEKQPTKEAVEALLGKL</sequence>
<dbReference type="CDD" id="cd01012">
    <property type="entry name" value="YcaC_related"/>
    <property type="match status" value="1"/>
</dbReference>
<dbReference type="PANTHER" id="PTHR14119">
    <property type="entry name" value="HYDROLASE"/>
    <property type="match status" value="1"/>
</dbReference>
<evidence type="ECO:0000313" key="3">
    <source>
        <dbReference type="EMBL" id="PWN19711.1"/>
    </source>
</evidence>
<dbReference type="PANTHER" id="PTHR14119:SF3">
    <property type="entry name" value="ISOCHORISMATASE DOMAIN-CONTAINING PROTEIN 2"/>
    <property type="match status" value="1"/>
</dbReference>
<dbReference type="InterPro" id="IPR050993">
    <property type="entry name" value="Isochorismatase_domain"/>
</dbReference>
<reference evidence="3 4" key="1">
    <citation type="journal article" date="2018" name="Mol. Biol. Evol.">
        <title>Broad Genomic Sampling Reveals a Smut Pathogenic Ancestry of the Fungal Clade Ustilaginomycotina.</title>
        <authorList>
            <person name="Kijpornyongpan T."/>
            <person name="Mondo S.J."/>
            <person name="Barry K."/>
            <person name="Sandor L."/>
            <person name="Lee J."/>
            <person name="Lipzen A."/>
            <person name="Pangilinan J."/>
            <person name="LaButti K."/>
            <person name="Hainaut M."/>
            <person name="Henrissat B."/>
            <person name="Grigoriev I.V."/>
            <person name="Spatafora J.W."/>
            <person name="Aime M.C."/>
        </authorList>
    </citation>
    <scope>NUCLEOTIDE SEQUENCE [LARGE SCALE GENOMIC DNA]</scope>
    <source>
        <strain evidence="3 4">MCA 4718</strain>
    </source>
</reference>
<dbReference type="SUPFAM" id="SSF52499">
    <property type="entry name" value="Isochorismatase-like hydrolases"/>
    <property type="match status" value="1"/>
</dbReference>
<dbReference type="OrthoDB" id="269496at2759"/>
<feature type="domain" description="Isochorismatase-like" evidence="2">
    <location>
        <begin position="17"/>
        <end position="170"/>
    </location>
</feature>
<name>A0A316U5I2_9BASI</name>
<dbReference type="GO" id="GO:0016787">
    <property type="term" value="F:hydrolase activity"/>
    <property type="evidence" value="ECO:0007669"/>
    <property type="project" value="UniProtKB-KW"/>
</dbReference>
<keyword evidence="4" id="KW-1185">Reference proteome</keyword>
<dbReference type="RefSeq" id="XP_025346871.1">
    <property type="nucleotide sequence ID" value="XM_025492826.1"/>
</dbReference>
<dbReference type="Gene3D" id="3.40.50.850">
    <property type="entry name" value="Isochorismatase-like"/>
    <property type="match status" value="1"/>
</dbReference>
<dbReference type="Proteomes" id="UP000245942">
    <property type="component" value="Unassembled WGS sequence"/>
</dbReference>
<protein>
    <submittedName>
        <fullName evidence="3">Isochorismatase hydrolase</fullName>
    </submittedName>
</protein>
<dbReference type="EMBL" id="KZ819330">
    <property type="protein sequence ID" value="PWN19711.1"/>
    <property type="molecule type" value="Genomic_DNA"/>
</dbReference>